<dbReference type="AlphaFoldDB" id="A0A1D8ACN2"/>
<geneLocation type="plasmid" evidence="4 5">
    <name>pSA1</name>
</geneLocation>
<keyword evidence="4" id="KW-0614">Plasmid</keyword>
<dbReference type="EMBL" id="CP017076">
    <property type="protein sequence ID" value="AOR79887.1"/>
    <property type="molecule type" value="Genomic_DNA"/>
</dbReference>
<name>A0A1D8ACN2_9SPHN</name>
<keyword evidence="5" id="KW-1185">Reference proteome</keyword>
<evidence type="ECO:0000259" key="3">
    <source>
        <dbReference type="Pfam" id="PF16220"/>
    </source>
</evidence>
<feature type="domain" description="FecR N-terminal" evidence="3">
    <location>
        <begin position="23"/>
        <end position="62"/>
    </location>
</feature>
<evidence type="ECO:0000256" key="1">
    <source>
        <dbReference type="SAM" id="MobiDB-lite"/>
    </source>
</evidence>
<dbReference type="PANTHER" id="PTHR30273:SF2">
    <property type="entry name" value="PROTEIN FECR"/>
    <property type="match status" value="1"/>
</dbReference>
<evidence type="ECO:0000313" key="4">
    <source>
        <dbReference type="EMBL" id="AOR79887.1"/>
    </source>
</evidence>
<reference evidence="5" key="1">
    <citation type="journal article" date="2017" name="J. Biotechnol.">
        <title>Complete genome sequence of Novosphingobium resinovorum SA1, a versatile xenobiotic-degrading bacterium capable of utilizing sulfanilic acid.</title>
        <authorList>
            <person name="Hegedus B."/>
            <person name="Kos P.B."/>
            <person name="Balint B."/>
            <person name="Maroti G."/>
            <person name="Gan H.M."/>
            <person name="Perei K."/>
            <person name="Rakhely G."/>
        </authorList>
    </citation>
    <scope>NUCLEOTIDE SEQUENCE [LARGE SCALE GENOMIC DNA]</scope>
    <source>
        <strain evidence="5">SA1</strain>
    </source>
</reference>
<evidence type="ECO:0000313" key="5">
    <source>
        <dbReference type="Proteomes" id="UP000094626"/>
    </source>
</evidence>
<dbReference type="Proteomes" id="UP000094626">
    <property type="component" value="Plasmid pSA1"/>
</dbReference>
<dbReference type="RefSeq" id="WP_069709546.1">
    <property type="nucleotide sequence ID" value="NZ_CP017076.1"/>
</dbReference>
<dbReference type="OrthoDB" id="9798846at2"/>
<protein>
    <submittedName>
        <fullName evidence="4">Uncharacterized protein</fullName>
    </submittedName>
</protein>
<dbReference type="InterPro" id="IPR012373">
    <property type="entry name" value="Ferrdict_sens_TM"/>
</dbReference>
<dbReference type="GO" id="GO:0016989">
    <property type="term" value="F:sigma factor antagonist activity"/>
    <property type="evidence" value="ECO:0007669"/>
    <property type="project" value="TreeGrafter"/>
</dbReference>
<dbReference type="PANTHER" id="PTHR30273">
    <property type="entry name" value="PERIPLASMIC SIGNAL SENSOR AND SIGMA FACTOR ACTIVATOR FECR-RELATED"/>
    <property type="match status" value="1"/>
</dbReference>
<dbReference type="Pfam" id="PF04773">
    <property type="entry name" value="FecR"/>
    <property type="match status" value="1"/>
</dbReference>
<feature type="compositionally biased region" description="Polar residues" evidence="1">
    <location>
        <begin position="1"/>
        <end position="11"/>
    </location>
</feature>
<feature type="region of interest" description="Disordered" evidence="1">
    <location>
        <begin position="1"/>
        <end position="21"/>
    </location>
</feature>
<sequence>MDTASWPSSAGQHLMESDKTPERQAADWFIALREEPDDVSLATRFEHWLMASSAHAAAWKEMGETARLLGAVSQHAATLPLPTLKGGRRRAAAHFVGRHYGKAAMAMAASVAGLILAGPAMVTRMEADHVTGSGEVKSVQLSDGSNIELGPDSAVAIDYRAGQRTVRLLAGRAMFEVRHDPHRVFRVAAGDVSTRVLGTGFEVRKIKRGATVAVLHGRVAVDSQTGNALLQAGDWVSVDGTEGITHGHQIPQLTGSWSRRSIILQNRTIEDAIDELRPWFNGRIILADRDLRQRTVTGVYDARRPARSLSLMVSPYGGAVQQITPWLLIVTRQW</sequence>
<proteinExistence type="predicted"/>
<dbReference type="Pfam" id="PF16220">
    <property type="entry name" value="DUF4880"/>
    <property type="match status" value="1"/>
</dbReference>
<dbReference type="PIRSF" id="PIRSF018266">
    <property type="entry name" value="FecR"/>
    <property type="match status" value="1"/>
</dbReference>
<organism evidence="4 5">
    <name type="scientific">Novosphingobium resinovorum</name>
    <dbReference type="NCBI Taxonomy" id="158500"/>
    <lineage>
        <taxon>Bacteria</taxon>
        <taxon>Pseudomonadati</taxon>
        <taxon>Pseudomonadota</taxon>
        <taxon>Alphaproteobacteria</taxon>
        <taxon>Sphingomonadales</taxon>
        <taxon>Sphingomonadaceae</taxon>
        <taxon>Novosphingobium</taxon>
    </lineage>
</organism>
<accession>A0A1D8ACN2</accession>
<gene>
    <name evidence="4" type="ORF">BES08_24370</name>
</gene>
<dbReference type="InterPro" id="IPR032623">
    <property type="entry name" value="FecR_N"/>
</dbReference>
<dbReference type="Gene3D" id="2.60.120.1440">
    <property type="match status" value="1"/>
</dbReference>
<dbReference type="KEGG" id="nre:BES08_24370"/>
<feature type="domain" description="FecR protein" evidence="2">
    <location>
        <begin position="128"/>
        <end position="219"/>
    </location>
</feature>
<dbReference type="InterPro" id="IPR006860">
    <property type="entry name" value="FecR"/>
</dbReference>
<evidence type="ECO:0000259" key="2">
    <source>
        <dbReference type="Pfam" id="PF04773"/>
    </source>
</evidence>